<dbReference type="Gene3D" id="3.40.50.1450">
    <property type="entry name" value="HybD-like"/>
    <property type="match status" value="1"/>
</dbReference>
<dbReference type="RefSeq" id="WP_009540198.1">
    <property type="nucleotide sequence ID" value="NZ_ANHY01000007.1"/>
</dbReference>
<dbReference type="InterPro" id="IPR023430">
    <property type="entry name" value="Pept_HybD-like_dom_sf"/>
</dbReference>
<dbReference type="Proteomes" id="UP000009881">
    <property type="component" value="Unassembled WGS sequence"/>
</dbReference>
<evidence type="ECO:0000256" key="3">
    <source>
        <dbReference type="ARBA" id="ARBA00022670"/>
    </source>
</evidence>
<evidence type="ECO:0000256" key="9">
    <source>
        <dbReference type="PIRSR" id="PIRSR604419-1"/>
    </source>
</evidence>
<dbReference type="GO" id="GO:0004190">
    <property type="term" value="F:aspartic-type endopeptidase activity"/>
    <property type="evidence" value="ECO:0007669"/>
    <property type="project" value="UniProtKB-KW"/>
</dbReference>
<dbReference type="EMBL" id="ANHY01000007">
    <property type="protein sequence ID" value="EKV30753.1"/>
    <property type="molecule type" value="Genomic_DNA"/>
</dbReference>
<evidence type="ECO:0000256" key="4">
    <source>
        <dbReference type="ARBA" id="ARBA00022723"/>
    </source>
</evidence>
<keyword evidence="6" id="KW-0378">Hydrolase</keyword>
<dbReference type="GO" id="GO:0008047">
    <property type="term" value="F:enzyme activator activity"/>
    <property type="evidence" value="ECO:0007669"/>
    <property type="project" value="InterPro"/>
</dbReference>
<dbReference type="GO" id="GO:0046872">
    <property type="term" value="F:metal ion binding"/>
    <property type="evidence" value="ECO:0007669"/>
    <property type="project" value="UniProtKB-KW"/>
</dbReference>
<dbReference type="Pfam" id="PF01750">
    <property type="entry name" value="HycI"/>
    <property type="match status" value="1"/>
</dbReference>
<dbReference type="NCBIfam" id="TIGR00140">
    <property type="entry name" value="hupD"/>
    <property type="match status" value="1"/>
</dbReference>
<dbReference type="AlphaFoldDB" id="K9HK77"/>
<evidence type="ECO:0000256" key="1">
    <source>
        <dbReference type="ARBA" id="ARBA00006814"/>
    </source>
</evidence>
<evidence type="ECO:0000256" key="5">
    <source>
        <dbReference type="ARBA" id="ARBA00022750"/>
    </source>
</evidence>
<gene>
    <name evidence="10" type="ORF">C882_4090</name>
</gene>
<dbReference type="InterPro" id="IPR004419">
    <property type="entry name" value="Pept_A31_hyd_express"/>
</dbReference>
<feature type="binding site" evidence="9">
    <location>
        <position position="106"/>
    </location>
    <ligand>
        <name>Ni(2+)</name>
        <dbReference type="ChEBI" id="CHEBI:49786"/>
    </ligand>
</feature>
<dbReference type="NCBIfam" id="TIGR00072">
    <property type="entry name" value="hydrog_prot"/>
    <property type="match status" value="1"/>
</dbReference>
<protein>
    <recommendedName>
        <fullName evidence="8">Hydrogenase expression/formation protein HupD</fullName>
    </recommendedName>
</protein>
<keyword evidence="4 9" id="KW-0479">Metal-binding</keyword>
<evidence type="ECO:0000256" key="2">
    <source>
        <dbReference type="ARBA" id="ARBA00022596"/>
    </source>
</evidence>
<evidence type="ECO:0000313" key="10">
    <source>
        <dbReference type="EMBL" id="EKV30753.1"/>
    </source>
</evidence>
<evidence type="ECO:0000256" key="8">
    <source>
        <dbReference type="ARBA" id="ARBA00067626"/>
    </source>
</evidence>
<dbReference type="STRING" id="1238182.C882_4090"/>
<keyword evidence="2 9" id="KW-0533">Nickel</keyword>
<comment type="caution">
    <text evidence="10">The sequence shown here is derived from an EMBL/GenBank/DDBJ whole genome shotgun (WGS) entry which is preliminary data.</text>
</comment>
<dbReference type="eggNOG" id="COG0680">
    <property type="taxonomic scope" value="Bacteria"/>
</dbReference>
<dbReference type="InterPro" id="IPR000671">
    <property type="entry name" value="Peptidase_A31"/>
</dbReference>
<dbReference type="FunFam" id="3.40.50.1450:FF:000002">
    <property type="entry name" value="Hydrogenase 1 maturation protease"/>
    <property type="match status" value="1"/>
</dbReference>
<keyword evidence="5" id="KW-0064">Aspartyl protease</keyword>
<sequence length="204" mass="21912">MSGLGDILVDEDCFDTLVLGIGNLLWADEGFGVRVVEEIHRTHTLPPEVLLMDGGTQGLYLEPYVRRARNLLVFDAIDWGDEPGTLRVVRGEEVPAFMGCRKMSLHQTGFQDVLAAASLMGGGPEDIVLIGVQAVELEDWGGSLRPLIRDRMAPAIDLGLKELARWGRAAERRAVPLDVATGLVGNGFDIESYEAGGASVGAKG</sequence>
<dbReference type="PANTHER" id="PTHR30302:SF1">
    <property type="entry name" value="HYDROGENASE 2 MATURATION PROTEASE"/>
    <property type="match status" value="1"/>
</dbReference>
<keyword evidence="11" id="KW-1185">Reference proteome</keyword>
<feature type="binding site" evidence="9">
    <location>
        <position position="29"/>
    </location>
    <ligand>
        <name>Ni(2+)</name>
        <dbReference type="ChEBI" id="CHEBI:49786"/>
    </ligand>
</feature>
<dbReference type="GO" id="GO:0016485">
    <property type="term" value="P:protein processing"/>
    <property type="evidence" value="ECO:0007669"/>
    <property type="project" value="InterPro"/>
</dbReference>
<dbReference type="PANTHER" id="PTHR30302">
    <property type="entry name" value="HYDROGENASE 1 MATURATION PROTEASE"/>
    <property type="match status" value="1"/>
</dbReference>
<accession>K9HK77</accession>
<evidence type="ECO:0000313" key="11">
    <source>
        <dbReference type="Proteomes" id="UP000009881"/>
    </source>
</evidence>
<keyword evidence="3 10" id="KW-0645">Protease</keyword>
<dbReference type="CDD" id="cd06062">
    <property type="entry name" value="H2MP_MemB-H2up"/>
    <property type="match status" value="1"/>
</dbReference>
<dbReference type="MEROPS" id="A31.002"/>
<proteinExistence type="inferred from homology"/>
<organism evidence="10 11">
    <name type="scientific">Caenispirillum salinarum AK4</name>
    <dbReference type="NCBI Taxonomy" id="1238182"/>
    <lineage>
        <taxon>Bacteria</taxon>
        <taxon>Pseudomonadati</taxon>
        <taxon>Pseudomonadota</taxon>
        <taxon>Alphaproteobacteria</taxon>
        <taxon>Rhodospirillales</taxon>
        <taxon>Novispirillaceae</taxon>
        <taxon>Caenispirillum</taxon>
    </lineage>
</organism>
<reference evidence="10 11" key="1">
    <citation type="journal article" date="2013" name="Genome Announc.">
        <title>Draft Genome Sequence of an Alphaproteobacterium, Caenispirillum salinarum AK4(T), Isolated from a Solar Saltern.</title>
        <authorList>
            <person name="Khatri I."/>
            <person name="Singh A."/>
            <person name="Korpole S."/>
            <person name="Pinnaka A.K."/>
            <person name="Subramanian S."/>
        </authorList>
    </citation>
    <scope>NUCLEOTIDE SEQUENCE [LARGE SCALE GENOMIC DNA]</scope>
    <source>
        <strain evidence="10 11">AK4</strain>
    </source>
</reference>
<dbReference type="PRINTS" id="PR00446">
    <property type="entry name" value="HYDRGNUPTAKE"/>
</dbReference>
<evidence type="ECO:0000256" key="7">
    <source>
        <dbReference type="ARBA" id="ARBA00058324"/>
    </source>
</evidence>
<feature type="binding site" evidence="9">
    <location>
        <position position="75"/>
    </location>
    <ligand>
        <name>Ni(2+)</name>
        <dbReference type="ChEBI" id="CHEBI:49786"/>
    </ligand>
</feature>
<dbReference type="PATRIC" id="fig|1238182.3.peg.1752"/>
<evidence type="ECO:0000256" key="6">
    <source>
        <dbReference type="ARBA" id="ARBA00022801"/>
    </source>
</evidence>
<comment type="function">
    <text evidence="7">Not known. Could be involved in the processing of hydrogenase.</text>
</comment>
<name>K9HK77_9PROT</name>
<dbReference type="SUPFAM" id="SSF53163">
    <property type="entry name" value="HybD-like"/>
    <property type="match status" value="1"/>
</dbReference>
<comment type="similarity">
    <text evidence="1">Belongs to the peptidase A31 family.</text>
</comment>